<reference evidence="2" key="1">
    <citation type="submission" date="2020-05" db="EMBL/GenBank/DDBJ databases">
        <title>Mycena genomes resolve the evolution of fungal bioluminescence.</title>
        <authorList>
            <person name="Tsai I.J."/>
        </authorList>
    </citation>
    <scope>NUCLEOTIDE SEQUENCE</scope>
    <source>
        <strain evidence="2">110903Hualien_Pintung</strain>
    </source>
</reference>
<protein>
    <submittedName>
        <fullName evidence="2">Uncharacterized protein</fullName>
    </submittedName>
</protein>
<dbReference type="Proteomes" id="UP000613580">
    <property type="component" value="Unassembled WGS sequence"/>
</dbReference>
<evidence type="ECO:0000313" key="3">
    <source>
        <dbReference type="Proteomes" id="UP000613580"/>
    </source>
</evidence>
<evidence type="ECO:0000256" key="1">
    <source>
        <dbReference type="SAM" id="SignalP"/>
    </source>
</evidence>
<evidence type="ECO:0000313" key="2">
    <source>
        <dbReference type="EMBL" id="KAF7293752.1"/>
    </source>
</evidence>
<keyword evidence="3" id="KW-1185">Reference proteome</keyword>
<comment type="caution">
    <text evidence="2">The sequence shown here is derived from an EMBL/GenBank/DDBJ whole genome shotgun (WGS) entry which is preliminary data.</text>
</comment>
<accession>A0A8H6S7D2</accession>
<name>A0A8H6S7D2_MYCCL</name>
<sequence length="87" mass="9076">MRLPFLTPGVVALVAALQVRAAAAAGALVPCLGQSSTLAALYYHGNFSFPPAGFVLDKALDINDVNPGSRQYRSEIVAGNCDLESAR</sequence>
<organism evidence="2 3">
    <name type="scientific">Mycena chlorophos</name>
    <name type="common">Agaric fungus</name>
    <name type="synonym">Agaricus chlorophos</name>
    <dbReference type="NCBI Taxonomy" id="658473"/>
    <lineage>
        <taxon>Eukaryota</taxon>
        <taxon>Fungi</taxon>
        <taxon>Dikarya</taxon>
        <taxon>Basidiomycota</taxon>
        <taxon>Agaricomycotina</taxon>
        <taxon>Agaricomycetes</taxon>
        <taxon>Agaricomycetidae</taxon>
        <taxon>Agaricales</taxon>
        <taxon>Marasmiineae</taxon>
        <taxon>Mycenaceae</taxon>
        <taxon>Mycena</taxon>
    </lineage>
</organism>
<proteinExistence type="predicted"/>
<gene>
    <name evidence="2" type="ORF">HMN09_01170500</name>
</gene>
<feature type="chain" id="PRO_5034457496" evidence="1">
    <location>
        <begin position="25"/>
        <end position="87"/>
    </location>
</feature>
<dbReference type="EMBL" id="JACAZE010000020">
    <property type="protein sequence ID" value="KAF7293752.1"/>
    <property type="molecule type" value="Genomic_DNA"/>
</dbReference>
<feature type="signal peptide" evidence="1">
    <location>
        <begin position="1"/>
        <end position="24"/>
    </location>
</feature>
<dbReference type="AlphaFoldDB" id="A0A8H6S7D2"/>
<keyword evidence="1" id="KW-0732">Signal</keyword>